<feature type="compositionally biased region" description="Basic and acidic residues" evidence="7">
    <location>
        <begin position="647"/>
        <end position="690"/>
    </location>
</feature>
<evidence type="ECO:0008006" key="12">
    <source>
        <dbReference type="Google" id="ProtNLM"/>
    </source>
</evidence>
<feature type="compositionally biased region" description="Basic residues" evidence="7">
    <location>
        <begin position="838"/>
        <end position="849"/>
    </location>
</feature>
<dbReference type="InterPro" id="IPR019786">
    <property type="entry name" value="Zinc_finger_PHD-type_CS"/>
</dbReference>
<feature type="compositionally biased region" description="Acidic residues" evidence="7">
    <location>
        <begin position="223"/>
        <end position="240"/>
    </location>
</feature>
<feature type="compositionally biased region" description="Low complexity" evidence="7">
    <location>
        <begin position="500"/>
        <end position="512"/>
    </location>
</feature>
<name>A0A9P0C6R5_9NEOP</name>
<feature type="compositionally biased region" description="Basic and acidic residues" evidence="7">
    <location>
        <begin position="774"/>
        <end position="785"/>
    </location>
</feature>
<dbReference type="SMART" id="SM00249">
    <property type="entry name" value="PHD"/>
    <property type="match status" value="1"/>
</dbReference>
<dbReference type="PROSITE" id="PS50827">
    <property type="entry name" value="DDT"/>
    <property type="match status" value="1"/>
</dbReference>
<comment type="subcellular location">
    <subcellularLocation>
        <location evidence="1">Nucleus</location>
    </subcellularLocation>
</comment>
<feature type="domain" description="DDT" evidence="9">
    <location>
        <begin position="9"/>
        <end position="70"/>
    </location>
</feature>
<dbReference type="Pfam" id="PF00628">
    <property type="entry name" value="PHD"/>
    <property type="match status" value="1"/>
</dbReference>
<dbReference type="Gene3D" id="3.30.40.10">
    <property type="entry name" value="Zinc/RING finger domain, C3HC4 (zinc finger)"/>
    <property type="match status" value="1"/>
</dbReference>
<dbReference type="SUPFAM" id="SSF57903">
    <property type="entry name" value="FYVE/PHD zinc finger"/>
    <property type="match status" value="1"/>
</dbReference>
<feature type="compositionally biased region" description="Basic and acidic residues" evidence="7">
    <location>
        <begin position="811"/>
        <end position="824"/>
    </location>
</feature>
<dbReference type="GO" id="GO:0031213">
    <property type="term" value="C:RSF complex"/>
    <property type="evidence" value="ECO:0007669"/>
    <property type="project" value="InterPro"/>
</dbReference>
<dbReference type="GO" id="GO:0042393">
    <property type="term" value="F:histone binding"/>
    <property type="evidence" value="ECO:0007669"/>
    <property type="project" value="TreeGrafter"/>
</dbReference>
<feature type="compositionally biased region" description="Basic and acidic residues" evidence="7">
    <location>
        <begin position="344"/>
        <end position="368"/>
    </location>
</feature>
<protein>
    <recommendedName>
        <fullName evidence="12">Remodeling and spacing factor 1</fullName>
    </recommendedName>
</protein>
<feature type="compositionally biased region" description="Polar residues" evidence="7">
    <location>
        <begin position="736"/>
        <end position="746"/>
    </location>
</feature>
<feature type="compositionally biased region" description="Basic and acidic residues" evidence="7">
    <location>
        <begin position="905"/>
        <end position="916"/>
    </location>
</feature>
<reference evidence="10" key="1">
    <citation type="submission" date="2021-12" db="EMBL/GenBank/DDBJ databases">
        <authorList>
            <person name="King R."/>
        </authorList>
    </citation>
    <scope>NUCLEOTIDE SEQUENCE</scope>
</reference>
<feature type="region of interest" description="Disordered" evidence="7">
    <location>
        <begin position="203"/>
        <end position="245"/>
    </location>
</feature>
<dbReference type="InterPro" id="IPR001965">
    <property type="entry name" value="Znf_PHD"/>
</dbReference>
<dbReference type="InterPro" id="IPR011011">
    <property type="entry name" value="Znf_FYVE_PHD"/>
</dbReference>
<feature type="region of interest" description="Disordered" evidence="7">
    <location>
        <begin position="458"/>
        <end position="878"/>
    </location>
</feature>
<evidence type="ECO:0000256" key="6">
    <source>
        <dbReference type="PROSITE-ProRule" id="PRU00146"/>
    </source>
</evidence>
<dbReference type="InterPro" id="IPR019787">
    <property type="entry name" value="Znf_PHD-finger"/>
</dbReference>
<gene>
    <name evidence="10" type="ORF">DIATSA_LOCUS3429</name>
</gene>
<dbReference type="CDD" id="cd15543">
    <property type="entry name" value="PHD_RSF1"/>
    <property type="match status" value="1"/>
</dbReference>
<feature type="region of interest" description="Disordered" evidence="7">
    <location>
        <begin position="1133"/>
        <end position="1193"/>
    </location>
</feature>
<dbReference type="PANTHER" id="PTHR14296">
    <property type="entry name" value="REMODELING AND SPACING FACTOR 1"/>
    <property type="match status" value="1"/>
</dbReference>
<keyword evidence="2" id="KW-0479">Metal-binding</keyword>
<feature type="compositionally biased region" description="Basic and acidic residues" evidence="7">
    <location>
        <begin position="850"/>
        <end position="865"/>
    </location>
</feature>
<feature type="compositionally biased region" description="Gly residues" evidence="7">
    <location>
        <begin position="933"/>
        <end position="944"/>
    </location>
</feature>
<dbReference type="GO" id="GO:0045892">
    <property type="term" value="P:negative regulation of DNA-templated transcription"/>
    <property type="evidence" value="ECO:0007669"/>
    <property type="project" value="TreeGrafter"/>
</dbReference>
<feature type="compositionally biased region" description="Low complexity" evidence="7">
    <location>
        <begin position="1149"/>
        <end position="1163"/>
    </location>
</feature>
<feature type="compositionally biased region" description="Basic and acidic residues" evidence="7">
    <location>
        <begin position="291"/>
        <end position="324"/>
    </location>
</feature>
<evidence type="ECO:0000313" key="10">
    <source>
        <dbReference type="EMBL" id="CAH0750044.1"/>
    </source>
</evidence>
<evidence type="ECO:0000259" key="8">
    <source>
        <dbReference type="PROSITE" id="PS50016"/>
    </source>
</evidence>
<keyword evidence="11" id="KW-1185">Reference proteome</keyword>
<dbReference type="PROSITE" id="PS50016">
    <property type="entry name" value="ZF_PHD_2"/>
    <property type="match status" value="1"/>
</dbReference>
<feature type="compositionally biased region" description="Gly residues" evidence="7">
    <location>
        <begin position="1136"/>
        <end position="1148"/>
    </location>
</feature>
<feature type="compositionally biased region" description="Basic and acidic residues" evidence="7">
    <location>
        <begin position="748"/>
        <end position="761"/>
    </location>
</feature>
<feature type="domain" description="PHD-type" evidence="8">
    <location>
        <begin position="1010"/>
        <end position="1060"/>
    </location>
</feature>
<keyword evidence="3 6" id="KW-0863">Zinc-finger</keyword>
<dbReference type="InterPro" id="IPR028938">
    <property type="entry name" value="Rsf1-like"/>
</dbReference>
<evidence type="ECO:0000256" key="2">
    <source>
        <dbReference type="ARBA" id="ARBA00022723"/>
    </source>
</evidence>
<evidence type="ECO:0000256" key="5">
    <source>
        <dbReference type="ARBA" id="ARBA00023242"/>
    </source>
</evidence>
<dbReference type="GO" id="GO:0008270">
    <property type="term" value="F:zinc ion binding"/>
    <property type="evidence" value="ECO:0007669"/>
    <property type="project" value="UniProtKB-KW"/>
</dbReference>
<feature type="compositionally biased region" description="Pro residues" evidence="7">
    <location>
        <begin position="1167"/>
        <end position="1176"/>
    </location>
</feature>
<feature type="compositionally biased region" description="Basic residues" evidence="7">
    <location>
        <begin position="585"/>
        <end position="600"/>
    </location>
</feature>
<evidence type="ECO:0000256" key="7">
    <source>
        <dbReference type="SAM" id="MobiDB-lite"/>
    </source>
</evidence>
<dbReference type="OrthoDB" id="10055895at2759"/>
<dbReference type="InterPro" id="IPR018501">
    <property type="entry name" value="DDT_dom"/>
</dbReference>
<feature type="region of interest" description="Disordered" evidence="7">
    <location>
        <begin position="262"/>
        <end position="324"/>
    </location>
</feature>
<evidence type="ECO:0000313" key="11">
    <source>
        <dbReference type="Proteomes" id="UP001153714"/>
    </source>
</evidence>
<dbReference type="PROSITE" id="PS01359">
    <property type="entry name" value="ZF_PHD_1"/>
    <property type="match status" value="1"/>
</dbReference>
<dbReference type="Pfam" id="PF02791">
    <property type="entry name" value="DDT"/>
    <property type="match status" value="1"/>
</dbReference>
<evidence type="ECO:0000259" key="9">
    <source>
        <dbReference type="PROSITE" id="PS50827"/>
    </source>
</evidence>
<feature type="compositionally biased region" description="Basic residues" evidence="7">
    <location>
        <begin position="717"/>
        <end position="734"/>
    </location>
</feature>
<evidence type="ECO:0000256" key="3">
    <source>
        <dbReference type="ARBA" id="ARBA00022771"/>
    </source>
</evidence>
<feature type="compositionally biased region" description="Polar residues" evidence="7">
    <location>
        <begin position="692"/>
        <end position="703"/>
    </location>
</feature>
<feature type="compositionally biased region" description="Basic and acidic residues" evidence="7">
    <location>
        <begin position="376"/>
        <end position="403"/>
    </location>
</feature>
<reference evidence="10" key="2">
    <citation type="submission" date="2022-10" db="EMBL/GenBank/DDBJ databases">
        <authorList>
            <consortium name="ENA_rothamsted_submissions"/>
            <consortium name="culmorum"/>
            <person name="King R."/>
        </authorList>
    </citation>
    <scope>NUCLEOTIDE SEQUENCE</scope>
</reference>
<dbReference type="InterPro" id="IPR013083">
    <property type="entry name" value="Znf_RING/FYVE/PHD"/>
</dbReference>
<feature type="compositionally biased region" description="Polar residues" evidence="7">
    <location>
        <begin position="614"/>
        <end position="626"/>
    </location>
</feature>
<feature type="region of interest" description="Disordered" evidence="7">
    <location>
        <begin position="905"/>
        <end position="998"/>
    </location>
</feature>
<evidence type="ECO:0000256" key="1">
    <source>
        <dbReference type="ARBA" id="ARBA00004123"/>
    </source>
</evidence>
<feature type="compositionally biased region" description="Basic and acidic residues" evidence="7">
    <location>
        <begin position="966"/>
        <end position="984"/>
    </location>
</feature>
<dbReference type="AlphaFoldDB" id="A0A9P0C6R5"/>
<dbReference type="EMBL" id="OU893345">
    <property type="protein sequence ID" value="CAH0750044.1"/>
    <property type="molecule type" value="Genomic_DNA"/>
</dbReference>
<proteinExistence type="predicted"/>
<keyword evidence="5" id="KW-0539">Nucleus</keyword>
<dbReference type="Proteomes" id="UP001153714">
    <property type="component" value="Chromosome 14"/>
</dbReference>
<feature type="compositionally biased region" description="Polar residues" evidence="7">
    <location>
        <begin position="271"/>
        <end position="286"/>
    </location>
</feature>
<accession>A0A9P0C6R5</accession>
<feature type="region of interest" description="Disordered" evidence="7">
    <location>
        <begin position="344"/>
        <end position="403"/>
    </location>
</feature>
<dbReference type="PANTHER" id="PTHR14296:SF16">
    <property type="entry name" value="REMODELING AND SPACING FACTOR 1"/>
    <property type="match status" value="1"/>
</dbReference>
<evidence type="ECO:0000256" key="4">
    <source>
        <dbReference type="ARBA" id="ARBA00022833"/>
    </source>
</evidence>
<keyword evidence="4" id="KW-0862">Zinc</keyword>
<organism evidence="10 11">
    <name type="scientific">Diatraea saccharalis</name>
    <name type="common">sugarcane borer</name>
    <dbReference type="NCBI Taxonomy" id="40085"/>
    <lineage>
        <taxon>Eukaryota</taxon>
        <taxon>Metazoa</taxon>
        <taxon>Ecdysozoa</taxon>
        <taxon>Arthropoda</taxon>
        <taxon>Hexapoda</taxon>
        <taxon>Insecta</taxon>
        <taxon>Pterygota</taxon>
        <taxon>Neoptera</taxon>
        <taxon>Endopterygota</taxon>
        <taxon>Lepidoptera</taxon>
        <taxon>Glossata</taxon>
        <taxon>Ditrysia</taxon>
        <taxon>Pyraloidea</taxon>
        <taxon>Crambidae</taxon>
        <taxon>Crambinae</taxon>
        <taxon>Diatraea</taxon>
    </lineage>
</organism>
<sequence>MASDGEISCTNDPNFAVIYSFLKVFGKLYGLEIPTIAKLQECIENTQEVLDPLKELHLRLLRRALKSVQSNRWERCLIKFCHQQGNHQEAWEIERFSYKKASTQVKLKVLKHLLEYQFTCHPKFKSAVNSIVCKELRLDPIGRDKNGCVYWYQVDDDANLCLYKEDQDEETWQLVARNREELVKVITQLKKGEDICPLFSNAAHEDSSSADVPPQLEPVKPEVEEENEEEFLSPESESEHEELPVSDDIIKAVSKTKELDTISHKEDVSCSDKNTSDQNNRISITQEIEDETKMKKDKELPEVIDGHSKVRDEVSKNNEDSSEIDLKLSKDNVDLTISDAILKKDDDITNKKEQATIKESPSDCKENQELYSSKNLSKEDSECDEKNNTPTENKKDVKDEIEKEDIVKIKAVSSSVTEELGEAIEEPLMVVKEEGNGADCESSYIGEEIVEDVMFFYGEGNGYDNDTGNPEIIEQGNSPEKNSDAENGNDDLQNGEHELTNSNSKNNKLSKTVKIKTSTPTVTKRALKKQPNDTNEVLKSDSKKHCIRSLNKSDSSNSKNVNKELQQEICVNDKSNTESESPWKSRIKKGRTKIKKKKVLSNKTELNERKKDVNNLSVNYNDSKTSIIEKRKSSVSSVEQEDAENADTEKEKSPDKDLKVEEPLPPKKIRLESTPESDIKESAPPEKDPLDVNNSNDIKNASVDNKDNIIETDSIAQRKKIKASKGKFKRKKFFKNTSDNDSTILNKSADKDDSVIKEKKVSKSLKRSLLESTMSDKSKSESHSDSDDDEPVSSGKRLKTRPKKIITSSRKKVEAKLLEKHSTDESEEETLYSLAGKKASKKIFKKKSRGKEPPKGKAKVEKGDSEDSDVAPVRQSRRIAQMKIKEEAERRHLEEVALRELKMIHKKKNKDEEEWHASGASSSEGSRWRRWGARGGRGGRGAGAEGWRAADSTGPDQDSDSDEPLFELHEEPDLDFNKSDHEFSPESDLESGEPAEPLKRARTLQEGKDDGFCKRCGSGEQPEWILLCDRCDEGYHASCLKPMLFLVPEGDWFCPGCNHENKTPSPTDAASLVRGFAVSMQLVRTQNVTHRREVLVRASFPSAVIVTHQGIGRPLMYQAYFCTMMSGVNRARIGPLPGGRQGSPGAGAGSSRMRASQPRGPARPSRRPTPPSPPAGLGPAGSSQTQQSVPAAGRQGYRARLLAAFRTLEPSLSVTAQNLADRVRFILRREIFTPAKLGQLRLEVVSSMSPGSRRRSSIARSTICDSNATVASPAPAEREG</sequence>